<dbReference type="Proteomes" id="UP000887574">
    <property type="component" value="Unplaced"/>
</dbReference>
<reference evidence="3" key="1">
    <citation type="submission" date="2022-11" db="UniProtKB">
        <authorList>
            <consortium name="WormBaseParasite"/>
        </authorList>
    </citation>
    <scope>IDENTIFICATION</scope>
</reference>
<evidence type="ECO:0000313" key="3">
    <source>
        <dbReference type="WBParaSite" id="jg1572"/>
    </source>
</evidence>
<dbReference type="InterPro" id="IPR056656">
    <property type="entry name" value="DUF7754"/>
</dbReference>
<dbReference type="WBParaSite" id="jg1572">
    <property type="protein sequence ID" value="jg1572"/>
    <property type="gene ID" value="jg1572"/>
</dbReference>
<keyword evidence="2" id="KW-1185">Reference proteome</keyword>
<feature type="domain" description="DUF7754" evidence="1">
    <location>
        <begin position="48"/>
        <end position="109"/>
    </location>
</feature>
<protein>
    <submittedName>
        <fullName evidence="3">LisH domain-containing protein</fullName>
    </submittedName>
</protein>
<dbReference type="Pfam" id="PF24937">
    <property type="entry name" value="DUF7754"/>
    <property type="match status" value="1"/>
</dbReference>
<evidence type="ECO:0000313" key="2">
    <source>
        <dbReference type="Proteomes" id="UP000887574"/>
    </source>
</evidence>
<accession>A0A915D454</accession>
<evidence type="ECO:0000259" key="1">
    <source>
        <dbReference type="Pfam" id="PF24937"/>
    </source>
</evidence>
<proteinExistence type="predicted"/>
<sequence>MRIVSANCFIRFIQLKTTLRRVSLSKHCSRGSSAKLVLDKLVDYLLSYEYLGFQAKIEEAAKLGLNEAIHKLVYDCVQQYYLCVFWFDPKAVFSHKIYFGIICPALTEALLDPSPFHVN</sequence>
<dbReference type="AlphaFoldDB" id="A0A915D454"/>
<name>A0A915D454_9BILA</name>
<organism evidence="2 3">
    <name type="scientific">Ditylenchus dipsaci</name>
    <dbReference type="NCBI Taxonomy" id="166011"/>
    <lineage>
        <taxon>Eukaryota</taxon>
        <taxon>Metazoa</taxon>
        <taxon>Ecdysozoa</taxon>
        <taxon>Nematoda</taxon>
        <taxon>Chromadorea</taxon>
        <taxon>Rhabditida</taxon>
        <taxon>Tylenchina</taxon>
        <taxon>Tylenchomorpha</taxon>
        <taxon>Sphaerularioidea</taxon>
        <taxon>Anguinidae</taxon>
        <taxon>Anguininae</taxon>
        <taxon>Ditylenchus</taxon>
    </lineage>
</organism>